<dbReference type="PATRIC" id="fig|1235788.3.peg.2573"/>
<dbReference type="GeneID" id="82153220"/>
<evidence type="ECO:0000313" key="2">
    <source>
        <dbReference type="EMBL" id="TGY72919.1"/>
    </source>
</evidence>
<evidence type="ECO:0000313" key="1">
    <source>
        <dbReference type="EMBL" id="EOS11938.1"/>
    </source>
</evidence>
<dbReference type="Proteomes" id="UP000310760">
    <property type="component" value="Unassembled WGS sequence"/>
</dbReference>
<dbReference type="OrthoDB" id="1037215at2"/>
<evidence type="ECO:0000313" key="3">
    <source>
        <dbReference type="Proteomes" id="UP000014200"/>
    </source>
</evidence>
<keyword evidence="3" id="KW-1185">Reference proteome</keyword>
<gene>
    <name evidence="1" type="ORF">C802_02513</name>
    <name evidence="2" type="ORF">E5339_01570</name>
</gene>
<evidence type="ECO:0000313" key="4">
    <source>
        <dbReference type="Proteomes" id="UP000310760"/>
    </source>
</evidence>
<dbReference type="AlphaFoldDB" id="R9I6N2"/>
<dbReference type="EMBL" id="ASSP01000016">
    <property type="protein sequence ID" value="EOS11938.1"/>
    <property type="molecule type" value="Genomic_DNA"/>
</dbReference>
<reference evidence="2 4" key="2">
    <citation type="submission" date="2019-04" db="EMBL/GenBank/DDBJ databases">
        <title>Microbes associate with the intestines of laboratory mice.</title>
        <authorList>
            <person name="Navarre W."/>
            <person name="Wong E."/>
            <person name="Huang K."/>
            <person name="Tropini C."/>
            <person name="Ng K."/>
            <person name="Yu B."/>
        </authorList>
    </citation>
    <scope>NUCLEOTIDE SEQUENCE [LARGE SCALE GENOMIC DNA]</scope>
    <source>
        <strain evidence="2 4">NM22_B1</strain>
    </source>
</reference>
<sequence>MYTIQTNASGTRSMEISEENLQTIEKYALFQHLIDSNGIVDESVLDKLKLNIRSLITSEEGNNKELLDLCIDVIYHNNMKAFGLHQLILLYIQWEKEKNKDEEEIE</sequence>
<protein>
    <submittedName>
        <fullName evidence="1">Uncharacterized protein</fullName>
    </submittedName>
</protein>
<dbReference type="RefSeq" id="WP_016276868.1">
    <property type="nucleotide sequence ID" value="NZ_CAJUNV010000011.1"/>
</dbReference>
<organism evidence="1 3">
    <name type="scientific">Phocaeicola sartorii</name>
    <dbReference type="NCBI Taxonomy" id="671267"/>
    <lineage>
        <taxon>Bacteria</taxon>
        <taxon>Pseudomonadati</taxon>
        <taxon>Bacteroidota</taxon>
        <taxon>Bacteroidia</taxon>
        <taxon>Bacteroidales</taxon>
        <taxon>Bacteroidaceae</taxon>
        <taxon>Phocaeicola</taxon>
    </lineage>
</organism>
<reference evidence="1 3" key="1">
    <citation type="submission" date="2013-04" db="EMBL/GenBank/DDBJ databases">
        <title>The Genome Sequence of Bacteroides massiliensis dnLKV3.</title>
        <authorList>
            <consortium name="The Broad Institute Genomics Platform"/>
            <consortium name="The Broad Institute Genome Sequencing Center for Infectious Disease"/>
            <person name="Earl A."/>
            <person name="Xavier R."/>
            <person name="Kuhn K."/>
            <person name="Stappenbeck T."/>
            <person name="Walker B."/>
            <person name="Young S."/>
            <person name="Zeng Q."/>
            <person name="Gargeya S."/>
            <person name="Fitzgerald M."/>
            <person name="Haas B."/>
            <person name="Abouelleil A."/>
            <person name="Allen A.W."/>
            <person name="Alvarado L."/>
            <person name="Arachchi H.M."/>
            <person name="Berlin A.M."/>
            <person name="Chapman S.B."/>
            <person name="Gainer-Dewar J."/>
            <person name="Goldberg J."/>
            <person name="Griggs A."/>
            <person name="Gujja S."/>
            <person name="Hansen M."/>
            <person name="Howarth C."/>
            <person name="Imamovic A."/>
            <person name="Ireland A."/>
            <person name="Larimer J."/>
            <person name="McCowan C."/>
            <person name="Murphy C."/>
            <person name="Pearson M."/>
            <person name="Poon T.W."/>
            <person name="Priest M."/>
            <person name="Roberts A."/>
            <person name="Saif S."/>
            <person name="Shea T."/>
            <person name="Sisk P."/>
            <person name="Sykes S."/>
            <person name="Wortman J."/>
            <person name="Nusbaum C."/>
            <person name="Birren B."/>
        </authorList>
    </citation>
    <scope>NUCLEOTIDE SEQUENCE [LARGE SCALE GENOMIC DNA]</scope>
    <source>
        <strain evidence="1">DnLKV3</strain>
        <strain evidence="3">dnLKV3</strain>
    </source>
</reference>
<proteinExistence type="predicted"/>
<dbReference type="HOGENOM" id="CLU_2191766_0_0_10"/>
<dbReference type="EMBL" id="SRYJ01000003">
    <property type="protein sequence ID" value="TGY72919.1"/>
    <property type="molecule type" value="Genomic_DNA"/>
</dbReference>
<comment type="caution">
    <text evidence="1">The sequence shown here is derived from an EMBL/GenBank/DDBJ whole genome shotgun (WGS) entry which is preliminary data.</text>
</comment>
<dbReference type="STRING" id="1235788.C802_02513"/>
<name>R9I6N2_9BACT</name>
<accession>R9I6N2</accession>
<dbReference type="Proteomes" id="UP000014200">
    <property type="component" value="Unassembled WGS sequence"/>
</dbReference>